<keyword evidence="1" id="KW-0812">Transmembrane</keyword>
<reference evidence="2" key="2">
    <citation type="journal article" date="2015" name="Data Brief">
        <title>Shoot transcriptome of the giant reed, Arundo donax.</title>
        <authorList>
            <person name="Barrero R.A."/>
            <person name="Guerrero F.D."/>
            <person name="Moolhuijzen P."/>
            <person name="Goolsby J.A."/>
            <person name="Tidwell J."/>
            <person name="Bellgard S.E."/>
            <person name="Bellgard M.I."/>
        </authorList>
    </citation>
    <scope>NUCLEOTIDE SEQUENCE</scope>
    <source>
        <tissue evidence="2">Shoot tissue taken approximately 20 cm above the soil surface</tissue>
    </source>
</reference>
<keyword evidence="1" id="KW-1133">Transmembrane helix</keyword>
<dbReference type="AlphaFoldDB" id="A0A0A9CCC0"/>
<keyword evidence="1" id="KW-0472">Membrane</keyword>
<organism evidence="2">
    <name type="scientific">Arundo donax</name>
    <name type="common">Giant reed</name>
    <name type="synonym">Donax arundinaceus</name>
    <dbReference type="NCBI Taxonomy" id="35708"/>
    <lineage>
        <taxon>Eukaryota</taxon>
        <taxon>Viridiplantae</taxon>
        <taxon>Streptophyta</taxon>
        <taxon>Embryophyta</taxon>
        <taxon>Tracheophyta</taxon>
        <taxon>Spermatophyta</taxon>
        <taxon>Magnoliopsida</taxon>
        <taxon>Liliopsida</taxon>
        <taxon>Poales</taxon>
        <taxon>Poaceae</taxon>
        <taxon>PACMAD clade</taxon>
        <taxon>Arundinoideae</taxon>
        <taxon>Arundineae</taxon>
        <taxon>Arundo</taxon>
    </lineage>
</organism>
<accession>A0A0A9CCC0</accession>
<protein>
    <submittedName>
        <fullName evidence="2">Uncharacterized protein</fullName>
    </submittedName>
</protein>
<evidence type="ECO:0000256" key="1">
    <source>
        <dbReference type="SAM" id="Phobius"/>
    </source>
</evidence>
<feature type="transmembrane region" description="Helical" evidence="1">
    <location>
        <begin position="12"/>
        <end position="29"/>
    </location>
</feature>
<sequence length="32" mass="3932">MHPAEEFDARRLLFFYLSIYLTFPKYPFIGTF</sequence>
<name>A0A0A9CCC0_ARUDO</name>
<evidence type="ECO:0000313" key="2">
    <source>
        <dbReference type="EMBL" id="JAD73974.1"/>
    </source>
</evidence>
<dbReference type="EMBL" id="GBRH01223921">
    <property type="protein sequence ID" value="JAD73974.1"/>
    <property type="molecule type" value="Transcribed_RNA"/>
</dbReference>
<proteinExistence type="predicted"/>
<reference evidence="2" key="1">
    <citation type="submission" date="2014-09" db="EMBL/GenBank/DDBJ databases">
        <authorList>
            <person name="Magalhaes I.L.F."/>
            <person name="Oliveira U."/>
            <person name="Santos F.R."/>
            <person name="Vidigal T.H.D.A."/>
            <person name="Brescovit A.D."/>
            <person name="Santos A.J."/>
        </authorList>
    </citation>
    <scope>NUCLEOTIDE SEQUENCE</scope>
    <source>
        <tissue evidence="2">Shoot tissue taken approximately 20 cm above the soil surface</tissue>
    </source>
</reference>